<keyword evidence="2" id="KW-0413">Isomerase</keyword>
<feature type="signal peptide" evidence="4">
    <location>
        <begin position="1"/>
        <end position="17"/>
    </location>
</feature>
<dbReference type="InterPro" id="IPR008183">
    <property type="entry name" value="Aldose_1/G6P_1-epimerase"/>
</dbReference>
<dbReference type="GeneID" id="87881541"/>
<evidence type="ECO:0000313" key="5">
    <source>
        <dbReference type="EMBL" id="KAK3305908.1"/>
    </source>
</evidence>
<dbReference type="FunFam" id="2.70.98.10:FF:000014">
    <property type="entry name" value="Aldose 1-epimerase, putative"/>
    <property type="match status" value="1"/>
</dbReference>
<sequence length="392" mass="43014">MRFYVLLLAAVADAAAATKHPVPGPDEDGRYTISAPGIKAQFIPYGATLTNLFVKDKNGKDIDVVLGYDDVDYYPKDPGHPVYNAIPGRYANRIGNAQYSIDGVTYHTEKNDGDNTLHSGTNNWSYRFWNVTAFSPDSITFSILDASNSSLGMLGRVEASVTYSVTKSKWHIKMKAKSLDQKTPLLLTQHTYFNLDAYRNPATSKIWDHTLYLPYSARYLEADQGALPTGKILTAAPNSINDFASAPDLALGHARNQTGFEGNCGADGACEGYNGYWLIDRPNNNNNNNKNAAVVVARLASAFSGVKAELRTDQPGLVLYSCNWMDGSADLKRSTQGIAGVNEKVVRSSCVAIEAQDWPDGINHPEWNRTSAQIYGPGRTYNWESSWTFGLL</sequence>
<evidence type="ECO:0000256" key="4">
    <source>
        <dbReference type="SAM" id="SignalP"/>
    </source>
</evidence>
<protein>
    <submittedName>
        <fullName evidence="5">Galactose mutarotase-like domain-containing protein</fullName>
    </submittedName>
</protein>
<evidence type="ECO:0000256" key="3">
    <source>
        <dbReference type="ARBA" id="ARBA00023277"/>
    </source>
</evidence>
<accession>A0AAJ0GTJ7</accession>
<dbReference type="CDD" id="cd09019">
    <property type="entry name" value="galactose_mutarotase_like"/>
    <property type="match status" value="1"/>
</dbReference>
<comment type="caution">
    <text evidence="5">The sequence shown here is derived from an EMBL/GenBank/DDBJ whole genome shotgun (WGS) entry which is preliminary data.</text>
</comment>
<dbReference type="GO" id="GO:0004034">
    <property type="term" value="F:aldose 1-epimerase activity"/>
    <property type="evidence" value="ECO:0007669"/>
    <property type="project" value="TreeGrafter"/>
</dbReference>
<reference evidence="5" key="1">
    <citation type="journal article" date="2023" name="Mol. Phylogenet. Evol.">
        <title>Genome-scale phylogeny and comparative genomics of the fungal order Sordariales.</title>
        <authorList>
            <person name="Hensen N."/>
            <person name="Bonometti L."/>
            <person name="Westerberg I."/>
            <person name="Brannstrom I.O."/>
            <person name="Guillou S."/>
            <person name="Cros-Aarteil S."/>
            <person name="Calhoun S."/>
            <person name="Haridas S."/>
            <person name="Kuo A."/>
            <person name="Mondo S."/>
            <person name="Pangilinan J."/>
            <person name="Riley R."/>
            <person name="LaButti K."/>
            <person name="Andreopoulos B."/>
            <person name="Lipzen A."/>
            <person name="Chen C."/>
            <person name="Yan M."/>
            <person name="Daum C."/>
            <person name="Ng V."/>
            <person name="Clum A."/>
            <person name="Steindorff A."/>
            <person name="Ohm R.A."/>
            <person name="Martin F."/>
            <person name="Silar P."/>
            <person name="Natvig D.O."/>
            <person name="Lalanne C."/>
            <person name="Gautier V."/>
            <person name="Ament-Velasquez S.L."/>
            <person name="Kruys A."/>
            <person name="Hutchinson M.I."/>
            <person name="Powell A.J."/>
            <person name="Barry K."/>
            <person name="Miller A.N."/>
            <person name="Grigoriev I.V."/>
            <person name="Debuchy R."/>
            <person name="Gladieux P."/>
            <person name="Hiltunen Thoren M."/>
            <person name="Johannesson H."/>
        </authorList>
    </citation>
    <scope>NUCLEOTIDE SEQUENCE</scope>
    <source>
        <strain evidence="5">CBS 333.67</strain>
    </source>
</reference>
<dbReference type="Proteomes" id="UP001273166">
    <property type="component" value="Unassembled WGS sequence"/>
</dbReference>
<dbReference type="GO" id="GO:0006006">
    <property type="term" value="P:glucose metabolic process"/>
    <property type="evidence" value="ECO:0007669"/>
    <property type="project" value="TreeGrafter"/>
</dbReference>
<dbReference type="Gene3D" id="2.70.98.10">
    <property type="match status" value="1"/>
</dbReference>
<dbReference type="RefSeq" id="XP_062721688.1">
    <property type="nucleotide sequence ID" value="XM_062862712.1"/>
</dbReference>
<proteinExistence type="inferred from homology"/>
<keyword evidence="4" id="KW-0732">Signal</keyword>
<dbReference type="AlphaFoldDB" id="A0AAJ0GTJ7"/>
<name>A0AAJ0GTJ7_9PEZI</name>
<dbReference type="InterPro" id="IPR014718">
    <property type="entry name" value="GH-type_carb-bd"/>
</dbReference>
<dbReference type="InterPro" id="IPR011013">
    <property type="entry name" value="Gal_mutarotase_sf_dom"/>
</dbReference>
<dbReference type="SUPFAM" id="SSF74650">
    <property type="entry name" value="Galactose mutarotase-like"/>
    <property type="match status" value="1"/>
</dbReference>
<dbReference type="PANTHER" id="PTHR10091">
    <property type="entry name" value="ALDOSE-1-EPIMERASE"/>
    <property type="match status" value="1"/>
</dbReference>
<organism evidence="5 6">
    <name type="scientific">Chaetomium strumarium</name>
    <dbReference type="NCBI Taxonomy" id="1170767"/>
    <lineage>
        <taxon>Eukaryota</taxon>
        <taxon>Fungi</taxon>
        <taxon>Dikarya</taxon>
        <taxon>Ascomycota</taxon>
        <taxon>Pezizomycotina</taxon>
        <taxon>Sordariomycetes</taxon>
        <taxon>Sordariomycetidae</taxon>
        <taxon>Sordariales</taxon>
        <taxon>Chaetomiaceae</taxon>
        <taxon>Chaetomium</taxon>
    </lineage>
</organism>
<dbReference type="EMBL" id="JAUDZG010000004">
    <property type="protein sequence ID" value="KAK3305908.1"/>
    <property type="molecule type" value="Genomic_DNA"/>
</dbReference>
<dbReference type="PANTHER" id="PTHR10091:SF2">
    <property type="entry name" value="ALDOSE 1-EPIMERASE"/>
    <property type="match status" value="1"/>
</dbReference>
<comment type="similarity">
    <text evidence="1">Belongs to the aldose epimerase family.</text>
</comment>
<dbReference type="Pfam" id="PF01263">
    <property type="entry name" value="Aldose_epim"/>
    <property type="match status" value="1"/>
</dbReference>
<evidence type="ECO:0000256" key="1">
    <source>
        <dbReference type="ARBA" id="ARBA00006206"/>
    </source>
</evidence>
<evidence type="ECO:0000256" key="2">
    <source>
        <dbReference type="ARBA" id="ARBA00023235"/>
    </source>
</evidence>
<evidence type="ECO:0000313" key="6">
    <source>
        <dbReference type="Proteomes" id="UP001273166"/>
    </source>
</evidence>
<keyword evidence="6" id="KW-1185">Reference proteome</keyword>
<gene>
    <name evidence="5" type="ORF">B0T15DRAFT_214132</name>
</gene>
<reference evidence="5" key="2">
    <citation type="submission" date="2023-06" db="EMBL/GenBank/DDBJ databases">
        <authorList>
            <consortium name="Lawrence Berkeley National Laboratory"/>
            <person name="Mondo S.J."/>
            <person name="Hensen N."/>
            <person name="Bonometti L."/>
            <person name="Westerberg I."/>
            <person name="Brannstrom I.O."/>
            <person name="Guillou S."/>
            <person name="Cros-Aarteil S."/>
            <person name="Calhoun S."/>
            <person name="Haridas S."/>
            <person name="Kuo A."/>
            <person name="Pangilinan J."/>
            <person name="Riley R."/>
            <person name="Labutti K."/>
            <person name="Andreopoulos B."/>
            <person name="Lipzen A."/>
            <person name="Chen C."/>
            <person name="Yanf M."/>
            <person name="Daum C."/>
            <person name="Ng V."/>
            <person name="Clum A."/>
            <person name="Steindorff A."/>
            <person name="Ohm R."/>
            <person name="Martin F."/>
            <person name="Silar P."/>
            <person name="Natvig D."/>
            <person name="Lalanne C."/>
            <person name="Gautier V."/>
            <person name="Ament-Velasquez S.L."/>
            <person name="Kruys A."/>
            <person name="Hutchinson M.I."/>
            <person name="Powell A.J."/>
            <person name="Barry K."/>
            <person name="Miller A.N."/>
            <person name="Grigoriev I.V."/>
            <person name="Debuchy R."/>
            <person name="Gladieux P."/>
            <person name="Thoren M.H."/>
            <person name="Johannesson H."/>
        </authorList>
    </citation>
    <scope>NUCLEOTIDE SEQUENCE</scope>
    <source>
        <strain evidence="5">CBS 333.67</strain>
    </source>
</reference>
<dbReference type="InterPro" id="IPR047215">
    <property type="entry name" value="Galactose_mutarotase-like"/>
</dbReference>
<feature type="chain" id="PRO_5042586558" evidence="4">
    <location>
        <begin position="18"/>
        <end position="392"/>
    </location>
</feature>
<dbReference type="GO" id="GO:0030246">
    <property type="term" value="F:carbohydrate binding"/>
    <property type="evidence" value="ECO:0007669"/>
    <property type="project" value="InterPro"/>
</dbReference>
<keyword evidence="3" id="KW-0119">Carbohydrate metabolism</keyword>
<dbReference type="GO" id="GO:0033499">
    <property type="term" value="P:galactose catabolic process via UDP-galactose, Leloir pathway"/>
    <property type="evidence" value="ECO:0007669"/>
    <property type="project" value="TreeGrafter"/>
</dbReference>